<dbReference type="EMBL" id="FZOT01000011">
    <property type="protein sequence ID" value="SNS99841.1"/>
    <property type="molecule type" value="Genomic_DNA"/>
</dbReference>
<accession>A0A239J1P3</accession>
<sequence>MKRHSKALLGTGVAAVTGLILAACGGNDDPAPSASTTNQNTNAATQAATSCANLAGTKIDKAEIGLPTNGAEVQSATLVAASAAGNTNGEFCQVKGIIKPVTTTSNGVPTENMEFEVNLPTNWNNKAMQLGGGGLNGSLVTGLGAVPLAPANYATPLSRGYVTLGSDGGHKGAGGFDGRFMVNDEMLLNYGHQSVKKTHDVAMALIKKRYSAAPQRFYFVGASQGGHEALDAAARYPTDYDGVVANYPAYNVTMLHLGSLNVGKAVYGNGGAGWLNPVKTKLIVDKVYEACDTVALDGARDGIISNVAGCNAAFNIDTVKRNVDAGGLRCPSGGDEGDTCLSDAQIAAVEQITSPYTPGVSVAGMDTFPRWALLEGSTFVGGSTFGAANAPSANGTGDALLYSAGAATTRYAITRNPNLDPLTFDPTAWESDIKRVASIMDVTNQSLNSFREKGGKVIMTHGTADDFITPYNSIAYYQRQQQQYTQSQLDSFLRFYVIPGLSHGFGNFNAGYDSIGLLENWVERGQAPGDTVASDKNTGTSGTPANKGSRPMCVFPKWPKFTGAVDADTSKAANYVCQAPA</sequence>
<evidence type="ECO:0000256" key="1">
    <source>
        <dbReference type="ARBA" id="ARBA00006249"/>
    </source>
</evidence>
<dbReference type="AlphaFoldDB" id="A0A239J1P3"/>
<dbReference type="GO" id="GO:0046872">
    <property type="term" value="F:metal ion binding"/>
    <property type="evidence" value="ECO:0007669"/>
    <property type="project" value="UniProtKB-KW"/>
</dbReference>
<evidence type="ECO:0000313" key="11">
    <source>
        <dbReference type="Proteomes" id="UP000198284"/>
    </source>
</evidence>
<evidence type="ECO:0000256" key="6">
    <source>
        <dbReference type="ARBA" id="ARBA00022837"/>
    </source>
</evidence>
<feature type="chain" id="PRO_5012805659" evidence="9">
    <location>
        <begin position="23"/>
        <end position="581"/>
    </location>
</feature>
<dbReference type="SUPFAM" id="SSF53474">
    <property type="entry name" value="alpha/beta-Hydrolases"/>
    <property type="match status" value="1"/>
</dbReference>
<evidence type="ECO:0000256" key="5">
    <source>
        <dbReference type="ARBA" id="ARBA00022801"/>
    </source>
</evidence>
<feature type="compositionally biased region" description="Polar residues" evidence="8">
    <location>
        <begin position="534"/>
        <end position="546"/>
    </location>
</feature>
<dbReference type="PANTHER" id="PTHR33938:SF15">
    <property type="entry name" value="FERULOYL ESTERASE B-RELATED"/>
    <property type="match status" value="1"/>
</dbReference>
<protein>
    <submittedName>
        <fullName evidence="10">Feruloyl esterase</fullName>
    </submittedName>
</protein>
<evidence type="ECO:0000256" key="4">
    <source>
        <dbReference type="ARBA" id="ARBA00022729"/>
    </source>
</evidence>
<organism evidence="10 11">
    <name type="scientific">Noviherbaspirillum humi</name>
    <dbReference type="NCBI Taxonomy" id="1688639"/>
    <lineage>
        <taxon>Bacteria</taxon>
        <taxon>Pseudomonadati</taxon>
        <taxon>Pseudomonadota</taxon>
        <taxon>Betaproteobacteria</taxon>
        <taxon>Burkholderiales</taxon>
        <taxon>Oxalobacteraceae</taxon>
        <taxon>Noviherbaspirillum</taxon>
    </lineage>
</organism>
<dbReference type="Proteomes" id="UP000198284">
    <property type="component" value="Unassembled WGS sequence"/>
</dbReference>
<dbReference type="GO" id="GO:0052689">
    <property type="term" value="F:carboxylic ester hydrolase activity"/>
    <property type="evidence" value="ECO:0007669"/>
    <property type="project" value="UniProtKB-KW"/>
</dbReference>
<keyword evidence="4 9" id="KW-0732">Signal</keyword>
<evidence type="ECO:0000256" key="7">
    <source>
        <dbReference type="ARBA" id="ARBA00023157"/>
    </source>
</evidence>
<reference evidence="10 11" key="1">
    <citation type="submission" date="2017-06" db="EMBL/GenBank/DDBJ databases">
        <authorList>
            <person name="Kim H.J."/>
            <person name="Triplett B.A."/>
        </authorList>
    </citation>
    <scope>NUCLEOTIDE SEQUENCE [LARGE SCALE GENOMIC DNA]</scope>
    <source>
        <strain evidence="10 11">U15</strain>
    </source>
</reference>
<keyword evidence="2" id="KW-0719">Serine esterase</keyword>
<keyword evidence="6" id="KW-0106">Calcium</keyword>
<evidence type="ECO:0000256" key="2">
    <source>
        <dbReference type="ARBA" id="ARBA00022487"/>
    </source>
</evidence>
<feature type="region of interest" description="Disordered" evidence="8">
    <location>
        <begin position="528"/>
        <end position="548"/>
    </location>
</feature>
<dbReference type="InterPro" id="IPR029058">
    <property type="entry name" value="AB_hydrolase_fold"/>
</dbReference>
<dbReference type="RefSeq" id="WP_176442512.1">
    <property type="nucleotide sequence ID" value="NZ_FZOT01000011.1"/>
</dbReference>
<evidence type="ECO:0000256" key="8">
    <source>
        <dbReference type="SAM" id="MobiDB-lite"/>
    </source>
</evidence>
<dbReference type="PANTHER" id="PTHR33938">
    <property type="entry name" value="FERULOYL ESTERASE B-RELATED"/>
    <property type="match status" value="1"/>
</dbReference>
<keyword evidence="3" id="KW-0479">Metal-binding</keyword>
<gene>
    <name evidence="10" type="ORF">SAMN06265795_11179</name>
</gene>
<evidence type="ECO:0000256" key="9">
    <source>
        <dbReference type="SAM" id="SignalP"/>
    </source>
</evidence>
<keyword evidence="5" id="KW-0378">Hydrolase</keyword>
<keyword evidence="11" id="KW-1185">Reference proteome</keyword>
<dbReference type="Pfam" id="PF07519">
    <property type="entry name" value="Tannase"/>
    <property type="match status" value="1"/>
</dbReference>
<dbReference type="PROSITE" id="PS51257">
    <property type="entry name" value="PROKAR_LIPOPROTEIN"/>
    <property type="match status" value="1"/>
</dbReference>
<name>A0A239J1P3_9BURK</name>
<feature type="signal peptide" evidence="9">
    <location>
        <begin position="1"/>
        <end position="22"/>
    </location>
</feature>
<evidence type="ECO:0000313" key="10">
    <source>
        <dbReference type="EMBL" id="SNS99841.1"/>
    </source>
</evidence>
<comment type="similarity">
    <text evidence="1">Belongs to the tannase family.</text>
</comment>
<evidence type="ECO:0000256" key="3">
    <source>
        <dbReference type="ARBA" id="ARBA00022723"/>
    </source>
</evidence>
<dbReference type="InterPro" id="IPR011118">
    <property type="entry name" value="Tannase/feruloyl_esterase"/>
</dbReference>
<proteinExistence type="inferred from homology"/>
<dbReference type="Gene3D" id="3.40.50.1820">
    <property type="entry name" value="alpha/beta hydrolase"/>
    <property type="match status" value="2"/>
</dbReference>
<keyword evidence="7" id="KW-1015">Disulfide bond</keyword>